<organism evidence="2 3">
    <name type="scientific">Saccharomonospora amisosensis</name>
    <dbReference type="NCBI Taxonomy" id="1128677"/>
    <lineage>
        <taxon>Bacteria</taxon>
        <taxon>Bacillati</taxon>
        <taxon>Actinomycetota</taxon>
        <taxon>Actinomycetes</taxon>
        <taxon>Pseudonocardiales</taxon>
        <taxon>Pseudonocardiaceae</taxon>
        <taxon>Saccharomonospora</taxon>
    </lineage>
</organism>
<dbReference type="AlphaFoldDB" id="A0A7X5ULZ8"/>
<gene>
    <name evidence="2" type="ORF">FHU38_000816</name>
</gene>
<feature type="compositionally biased region" description="Basic and acidic residues" evidence="1">
    <location>
        <begin position="10"/>
        <end position="20"/>
    </location>
</feature>
<feature type="region of interest" description="Disordered" evidence="1">
    <location>
        <begin position="8"/>
        <end position="49"/>
    </location>
</feature>
<sequence length="97" mass="11069">MCLIAGLAPDFRDMTSKYDEDHDDLDTSQPRHESAPRQRHPRRRPYRRATDGVLIERVETTEMTAEQYSSAVATLAGLIERWQQDRYSQSDSGDAAA</sequence>
<evidence type="ECO:0000313" key="2">
    <source>
        <dbReference type="EMBL" id="NIJ10472.1"/>
    </source>
</evidence>
<comment type="caution">
    <text evidence="2">The sequence shown here is derived from an EMBL/GenBank/DDBJ whole genome shotgun (WGS) entry which is preliminary data.</text>
</comment>
<dbReference type="Proteomes" id="UP000545493">
    <property type="component" value="Unassembled WGS sequence"/>
</dbReference>
<name>A0A7X5ULZ8_9PSEU</name>
<dbReference type="EMBL" id="JAAOYM010000001">
    <property type="protein sequence ID" value="NIJ10472.1"/>
    <property type="molecule type" value="Genomic_DNA"/>
</dbReference>
<protein>
    <submittedName>
        <fullName evidence="2">Uncharacterized protein</fullName>
    </submittedName>
</protein>
<accession>A0A7X5ULZ8</accession>
<reference evidence="2 3" key="1">
    <citation type="submission" date="2020-03" db="EMBL/GenBank/DDBJ databases">
        <title>Sequencing the genomes of 1000 actinobacteria strains.</title>
        <authorList>
            <person name="Klenk H.-P."/>
        </authorList>
    </citation>
    <scope>NUCLEOTIDE SEQUENCE [LARGE SCALE GENOMIC DNA]</scope>
    <source>
        <strain evidence="2 3">DSM 45685</strain>
    </source>
</reference>
<dbReference type="RefSeq" id="WP_208415546.1">
    <property type="nucleotide sequence ID" value="NZ_JAAOYM010000001.1"/>
</dbReference>
<proteinExistence type="predicted"/>
<evidence type="ECO:0000256" key="1">
    <source>
        <dbReference type="SAM" id="MobiDB-lite"/>
    </source>
</evidence>
<keyword evidence="3" id="KW-1185">Reference proteome</keyword>
<feature type="compositionally biased region" description="Basic residues" evidence="1">
    <location>
        <begin position="37"/>
        <end position="47"/>
    </location>
</feature>
<evidence type="ECO:0000313" key="3">
    <source>
        <dbReference type="Proteomes" id="UP000545493"/>
    </source>
</evidence>